<accession>A0ABV1TX99</accession>
<proteinExistence type="inferred from homology"/>
<comment type="caution">
    <text evidence="3">The sequence shown here is derived from an EMBL/GenBank/DDBJ whole genome shotgun (WGS) entry which is preliminary data.</text>
</comment>
<name>A0ABV1TX99_9ACTN</name>
<keyword evidence="2" id="KW-0479">Metal-binding</keyword>
<dbReference type="Gene3D" id="1.10.630.10">
    <property type="entry name" value="Cytochrome P450"/>
    <property type="match status" value="1"/>
</dbReference>
<comment type="similarity">
    <text evidence="1 2">Belongs to the cytochrome P450 family.</text>
</comment>
<dbReference type="InterPro" id="IPR017972">
    <property type="entry name" value="Cyt_P450_CS"/>
</dbReference>
<evidence type="ECO:0000313" key="4">
    <source>
        <dbReference type="Proteomes" id="UP001490365"/>
    </source>
</evidence>
<dbReference type="PANTHER" id="PTHR46696:SF1">
    <property type="entry name" value="CYTOCHROME P450 YJIB-RELATED"/>
    <property type="match status" value="1"/>
</dbReference>
<sequence>MRAAANRDPAPFPDPDVLDFQRPAGRHVAFGHGPHFCLGAALARLEGVAVLEALLTRLPHWRLDDALPCRQSVSTSEV</sequence>
<organism evidence="3 4">
    <name type="scientific">Streptomyces sp. 900105755</name>
    <dbReference type="NCBI Taxonomy" id="3154389"/>
    <lineage>
        <taxon>Bacteria</taxon>
        <taxon>Bacillati</taxon>
        <taxon>Actinomycetota</taxon>
        <taxon>Actinomycetes</taxon>
        <taxon>Kitasatosporales</taxon>
        <taxon>Streptomycetaceae</taxon>
        <taxon>Streptomyces</taxon>
    </lineage>
</organism>
<protein>
    <submittedName>
        <fullName evidence="3">Cytochrome P450</fullName>
    </submittedName>
</protein>
<dbReference type="RefSeq" id="WP_351962383.1">
    <property type="nucleotide sequence ID" value="NZ_JBEOZM010000043.1"/>
</dbReference>
<keyword evidence="2" id="KW-0349">Heme</keyword>
<dbReference type="InterPro" id="IPR036396">
    <property type="entry name" value="Cyt_P450_sf"/>
</dbReference>
<dbReference type="InterPro" id="IPR002397">
    <property type="entry name" value="Cyt_P450_B"/>
</dbReference>
<dbReference type="Proteomes" id="UP001490365">
    <property type="component" value="Unassembled WGS sequence"/>
</dbReference>
<dbReference type="SUPFAM" id="SSF48264">
    <property type="entry name" value="Cytochrome P450"/>
    <property type="match status" value="1"/>
</dbReference>
<dbReference type="PROSITE" id="PS00086">
    <property type="entry name" value="CYTOCHROME_P450"/>
    <property type="match status" value="1"/>
</dbReference>
<keyword evidence="2" id="KW-0560">Oxidoreductase</keyword>
<dbReference type="PRINTS" id="PR00359">
    <property type="entry name" value="BP450"/>
</dbReference>
<gene>
    <name evidence="3" type="ORF">ABT211_43965</name>
</gene>
<dbReference type="Pfam" id="PF00067">
    <property type="entry name" value="p450"/>
    <property type="match status" value="1"/>
</dbReference>
<dbReference type="InterPro" id="IPR001128">
    <property type="entry name" value="Cyt_P450"/>
</dbReference>
<keyword evidence="4" id="KW-1185">Reference proteome</keyword>
<keyword evidence="2" id="KW-0503">Monooxygenase</keyword>
<evidence type="ECO:0000313" key="3">
    <source>
        <dbReference type="EMBL" id="MER6274154.1"/>
    </source>
</evidence>
<dbReference type="PANTHER" id="PTHR46696">
    <property type="entry name" value="P450, PUTATIVE (EUROFUNG)-RELATED"/>
    <property type="match status" value="1"/>
</dbReference>
<evidence type="ECO:0000256" key="1">
    <source>
        <dbReference type="ARBA" id="ARBA00010617"/>
    </source>
</evidence>
<evidence type="ECO:0000256" key="2">
    <source>
        <dbReference type="RuleBase" id="RU000461"/>
    </source>
</evidence>
<dbReference type="EMBL" id="JBEOZM010000043">
    <property type="protein sequence ID" value="MER6274154.1"/>
    <property type="molecule type" value="Genomic_DNA"/>
</dbReference>
<reference evidence="3 4" key="1">
    <citation type="submission" date="2024-06" db="EMBL/GenBank/DDBJ databases">
        <title>The Natural Products Discovery Center: Release of the First 8490 Sequenced Strains for Exploring Actinobacteria Biosynthetic Diversity.</title>
        <authorList>
            <person name="Kalkreuter E."/>
            <person name="Kautsar S.A."/>
            <person name="Yang D."/>
            <person name="Bader C.D."/>
            <person name="Teijaro C.N."/>
            <person name="Fluegel L."/>
            <person name="Davis C.M."/>
            <person name="Simpson J.R."/>
            <person name="Lauterbach L."/>
            <person name="Steele A.D."/>
            <person name="Gui C."/>
            <person name="Meng S."/>
            <person name="Li G."/>
            <person name="Viehrig K."/>
            <person name="Ye F."/>
            <person name="Su P."/>
            <person name="Kiefer A.F."/>
            <person name="Nichols A."/>
            <person name="Cepeda A.J."/>
            <person name="Yan W."/>
            <person name="Fan B."/>
            <person name="Jiang Y."/>
            <person name="Adhikari A."/>
            <person name="Zheng C.-J."/>
            <person name="Schuster L."/>
            <person name="Cowan T.M."/>
            <person name="Smanski M.J."/>
            <person name="Chevrette M.G."/>
            <person name="De Carvalho L.P.S."/>
            <person name="Shen B."/>
        </authorList>
    </citation>
    <scope>NUCLEOTIDE SEQUENCE [LARGE SCALE GENOMIC DNA]</scope>
    <source>
        <strain evidence="3 4">NPDC001694</strain>
    </source>
</reference>
<keyword evidence="2" id="KW-0408">Iron</keyword>